<feature type="active site" evidence="19">
    <location>
        <position position="160"/>
    </location>
</feature>
<feature type="active site" evidence="19">
    <location>
        <position position="281"/>
    </location>
</feature>
<dbReference type="Gene3D" id="3.30.43.10">
    <property type="entry name" value="Uridine Diphospho-n-acetylenolpyruvylglucosamine Reductase, domain 2"/>
    <property type="match status" value="1"/>
</dbReference>
<evidence type="ECO:0000256" key="5">
    <source>
        <dbReference type="ARBA" id="ARBA00012518"/>
    </source>
</evidence>
<proteinExistence type="inferred from homology"/>
<dbReference type="Gene3D" id="3.90.78.10">
    <property type="entry name" value="UDP-N-acetylenolpyruvoylglucosamine reductase, C-terminal domain"/>
    <property type="match status" value="1"/>
</dbReference>
<evidence type="ECO:0000256" key="4">
    <source>
        <dbReference type="ARBA" id="ARBA00004752"/>
    </source>
</evidence>
<evidence type="ECO:0000256" key="3">
    <source>
        <dbReference type="ARBA" id="ARBA00004496"/>
    </source>
</evidence>
<keyword evidence="14 19" id="KW-0560">Oxidoreductase</keyword>
<dbReference type="InterPro" id="IPR016169">
    <property type="entry name" value="FAD-bd_PCMH_sub2"/>
</dbReference>
<evidence type="ECO:0000256" key="15">
    <source>
        <dbReference type="ARBA" id="ARBA00023306"/>
    </source>
</evidence>
<dbReference type="InterPro" id="IPR036318">
    <property type="entry name" value="FAD-bd_PCMH-like_sf"/>
</dbReference>
<keyword evidence="15 19" id="KW-0131">Cell cycle</keyword>
<keyword evidence="16 19" id="KW-0961">Cell wall biogenesis/degradation</keyword>
<organism evidence="21 22">
    <name type="scientific">Mucilaginibacter terrae</name>
    <dbReference type="NCBI Taxonomy" id="1955052"/>
    <lineage>
        <taxon>Bacteria</taxon>
        <taxon>Pseudomonadati</taxon>
        <taxon>Bacteroidota</taxon>
        <taxon>Sphingobacteriia</taxon>
        <taxon>Sphingobacteriales</taxon>
        <taxon>Sphingobacteriaceae</taxon>
        <taxon>Mucilaginibacter</taxon>
    </lineage>
</organism>
<evidence type="ECO:0000256" key="9">
    <source>
        <dbReference type="ARBA" id="ARBA00022630"/>
    </source>
</evidence>
<evidence type="ECO:0000256" key="18">
    <source>
        <dbReference type="ARBA" id="ARBA00048914"/>
    </source>
</evidence>
<comment type="pathway">
    <text evidence="4 19">Cell wall biogenesis; peptidoglycan biosynthesis.</text>
</comment>
<keyword evidence="13 19" id="KW-0573">Peptidoglycan synthesis</keyword>
<evidence type="ECO:0000259" key="20">
    <source>
        <dbReference type="PROSITE" id="PS51387"/>
    </source>
</evidence>
<comment type="function">
    <text evidence="2 19">Cell wall formation.</text>
</comment>
<evidence type="ECO:0000256" key="13">
    <source>
        <dbReference type="ARBA" id="ARBA00022984"/>
    </source>
</evidence>
<evidence type="ECO:0000256" key="17">
    <source>
        <dbReference type="ARBA" id="ARBA00031026"/>
    </source>
</evidence>
<dbReference type="InterPro" id="IPR016167">
    <property type="entry name" value="FAD-bd_PCMH_sub1"/>
</dbReference>
<evidence type="ECO:0000256" key="2">
    <source>
        <dbReference type="ARBA" id="ARBA00003921"/>
    </source>
</evidence>
<dbReference type="PANTHER" id="PTHR21071:SF4">
    <property type="entry name" value="UDP-N-ACETYLENOLPYRUVOYLGLUCOSAMINE REDUCTASE"/>
    <property type="match status" value="1"/>
</dbReference>
<name>A0ABU3GYD0_9SPHI</name>
<accession>A0ABU3GYD0</accession>
<dbReference type="Gene3D" id="3.30.465.10">
    <property type="match status" value="1"/>
</dbReference>
<dbReference type="Pfam" id="PF01565">
    <property type="entry name" value="FAD_binding_4"/>
    <property type="match status" value="1"/>
</dbReference>
<dbReference type="HAMAP" id="MF_00037">
    <property type="entry name" value="MurB"/>
    <property type="match status" value="1"/>
</dbReference>
<evidence type="ECO:0000256" key="1">
    <source>
        <dbReference type="ARBA" id="ARBA00001974"/>
    </source>
</evidence>
<keyword evidence="10 19" id="KW-0274">FAD</keyword>
<keyword evidence="11 19" id="KW-0521">NADP</keyword>
<evidence type="ECO:0000256" key="7">
    <source>
        <dbReference type="ARBA" id="ARBA00022490"/>
    </source>
</evidence>
<dbReference type="InterPro" id="IPR011601">
    <property type="entry name" value="MurB_C"/>
</dbReference>
<evidence type="ECO:0000256" key="14">
    <source>
        <dbReference type="ARBA" id="ARBA00023002"/>
    </source>
</evidence>
<keyword evidence="12 19" id="KW-0133">Cell shape</keyword>
<keyword evidence="8 19" id="KW-0132">Cell division</keyword>
<evidence type="ECO:0000313" key="21">
    <source>
        <dbReference type="EMBL" id="MDT3404774.1"/>
    </source>
</evidence>
<dbReference type="EMBL" id="JAVLVU010000001">
    <property type="protein sequence ID" value="MDT3404774.1"/>
    <property type="molecule type" value="Genomic_DNA"/>
</dbReference>
<comment type="similarity">
    <text evidence="19">Belongs to the MurB family.</text>
</comment>
<gene>
    <name evidence="19" type="primary">murB</name>
    <name evidence="21" type="ORF">QE417_003846</name>
</gene>
<dbReference type="InterPro" id="IPR036635">
    <property type="entry name" value="MurB_C_sf"/>
</dbReference>
<comment type="caution">
    <text evidence="21">The sequence shown here is derived from an EMBL/GenBank/DDBJ whole genome shotgun (WGS) entry which is preliminary data.</text>
</comment>
<feature type="domain" description="FAD-binding PCMH-type" evidence="20">
    <location>
        <begin position="17"/>
        <end position="182"/>
    </location>
</feature>
<dbReference type="NCBIfam" id="TIGR00179">
    <property type="entry name" value="murB"/>
    <property type="match status" value="1"/>
</dbReference>
<evidence type="ECO:0000256" key="6">
    <source>
        <dbReference type="ARBA" id="ARBA00015188"/>
    </source>
</evidence>
<keyword evidence="9 19" id="KW-0285">Flavoprotein</keyword>
<reference evidence="22" key="1">
    <citation type="submission" date="2023-07" db="EMBL/GenBank/DDBJ databases">
        <title>Functional and genomic diversity of the sorghum phyllosphere microbiome.</title>
        <authorList>
            <person name="Shade A."/>
        </authorList>
    </citation>
    <scope>NUCLEOTIDE SEQUENCE [LARGE SCALE GENOMIC DNA]</scope>
    <source>
        <strain evidence="22">SORGH_AS_0422</strain>
    </source>
</reference>
<evidence type="ECO:0000256" key="19">
    <source>
        <dbReference type="HAMAP-Rule" id="MF_00037"/>
    </source>
</evidence>
<evidence type="ECO:0000256" key="12">
    <source>
        <dbReference type="ARBA" id="ARBA00022960"/>
    </source>
</evidence>
<dbReference type="EC" id="1.3.1.98" evidence="5 19"/>
<dbReference type="InterPro" id="IPR006094">
    <property type="entry name" value="Oxid_FAD_bind_N"/>
</dbReference>
<keyword evidence="22" id="KW-1185">Reference proteome</keyword>
<dbReference type="PROSITE" id="PS51387">
    <property type="entry name" value="FAD_PCMH"/>
    <property type="match status" value="1"/>
</dbReference>
<feature type="active site" description="Proton donor" evidence="19">
    <location>
        <position position="211"/>
    </location>
</feature>
<sequence length="285" mass="32020">MKAYTNFNLKEYNSYRLSAVCRNAYFPEYDEDIRSLFSDPDQKKIVLGGGYNVILSKDYYDADFVIFSGTYNNITLKGEDQISCQAGVDMKDLSEFALANGLTGLEIYYDIPSSLGGAVVMNAGAGGEDIKALLIDVYYYDPNNDTFNTITVEEINFEYRNSFFQKNPEMIVCRALLQLKKGDSDEIKAKMDKTKEARWAKQPREYPNAGSVFKRPPGRFVGPMIDELGLKGYTIGGAKVSEKHSGFIINHANATGSDIMELISNVQGRVKEKFEVDLEVEQRII</sequence>
<keyword evidence="7 19" id="KW-0963">Cytoplasm</keyword>
<dbReference type="Pfam" id="PF02873">
    <property type="entry name" value="MurB_C"/>
    <property type="match status" value="1"/>
</dbReference>
<dbReference type="InterPro" id="IPR003170">
    <property type="entry name" value="MurB"/>
</dbReference>
<evidence type="ECO:0000256" key="11">
    <source>
        <dbReference type="ARBA" id="ARBA00022857"/>
    </source>
</evidence>
<protein>
    <recommendedName>
        <fullName evidence="6 19">UDP-N-acetylenolpyruvoylglucosamine reductase</fullName>
        <ecNumber evidence="5 19">1.3.1.98</ecNumber>
    </recommendedName>
    <alternativeName>
        <fullName evidence="17 19">UDP-N-acetylmuramate dehydrogenase</fullName>
    </alternativeName>
</protein>
<dbReference type="SUPFAM" id="SSF56176">
    <property type="entry name" value="FAD-binding/transporter-associated domain-like"/>
    <property type="match status" value="1"/>
</dbReference>
<dbReference type="InterPro" id="IPR016166">
    <property type="entry name" value="FAD-bd_PCMH"/>
</dbReference>
<comment type="cofactor">
    <cofactor evidence="1 19">
        <name>FAD</name>
        <dbReference type="ChEBI" id="CHEBI:57692"/>
    </cofactor>
</comment>
<evidence type="ECO:0000256" key="10">
    <source>
        <dbReference type="ARBA" id="ARBA00022827"/>
    </source>
</evidence>
<evidence type="ECO:0000256" key="16">
    <source>
        <dbReference type="ARBA" id="ARBA00023316"/>
    </source>
</evidence>
<evidence type="ECO:0000256" key="8">
    <source>
        <dbReference type="ARBA" id="ARBA00022618"/>
    </source>
</evidence>
<dbReference type="PANTHER" id="PTHR21071">
    <property type="entry name" value="UDP-N-ACETYLENOLPYRUVOYLGLUCOSAMINE REDUCTASE"/>
    <property type="match status" value="1"/>
</dbReference>
<comment type="subcellular location">
    <subcellularLocation>
        <location evidence="3 19">Cytoplasm</location>
    </subcellularLocation>
</comment>
<evidence type="ECO:0000313" key="22">
    <source>
        <dbReference type="Proteomes" id="UP001258315"/>
    </source>
</evidence>
<dbReference type="GO" id="GO:0008762">
    <property type="term" value="F:UDP-N-acetylmuramate dehydrogenase activity"/>
    <property type="evidence" value="ECO:0007669"/>
    <property type="project" value="UniProtKB-EC"/>
</dbReference>
<comment type="catalytic activity">
    <reaction evidence="18 19">
        <text>UDP-N-acetyl-alpha-D-muramate + NADP(+) = UDP-N-acetyl-3-O-(1-carboxyvinyl)-alpha-D-glucosamine + NADPH + H(+)</text>
        <dbReference type="Rhea" id="RHEA:12248"/>
        <dbReference type="ChEBI" id="CHEBI:15378"/>
        <dbReference type="ChEBI" id="CHEBI:57783"/>
        <dbReference type="ChEBI" id="CHEBI:58349"/>
        <dbReference type="ChEBI" id="CHEBI:68483"/>
        <dbReference type="ChEBI" id="CHEBI:70757"/>
        <dbReference type="EC" id="1.3.1.98"/>
    </reaction>
</comment>
<dbReference type="RefSeq" id="WP_311952443.1">
    <property type="nucleotide sequence ID" value="NZ_JAVLVU010000001.1"/>
</dbReference>
<dbReference type="Proteomes" id="UP001258315">
    <property type="component" value="Unassembled WGS sequence"/>
</dbReference>
<dbReference type="SUPFAM" id="SSF56194">
    <property type="entry name" value="Uridine diphospho-N-Acetylenolpyruvylglucosamine reductase, MurB, C-terminal domain"/>
    <property type="match status" value="1"/>
</dbReference>